<dbReference type="InterPro" id="IPR027417">
    <property type="entry name" value="P-loop_NTPase"/>
</dbReference>
<proteinExistence type="predicted"/>
<feature type="region of interest" description="Disordered" evidence="1">
    <location>
        <begin position="36"/>
        <end position="59"/>
    </location>
</feature>
<dbReference type="EMBL" id="KV700122">
    <property type="protein sequence ID" value="OCF37444.1"/>
    <property type="molecule type" value="Genomic_DNA"/>
</dbReference>
<dbReference type="SUPFAM" id="SSF52540">
    <property type="entry name" value="P-loop containing nucleoside triphosphate hydrolases"/>
    <property type="match status" value="1"/>
</dbReference>
<gene>
    <name evidence="2" type="ORF">I316_00566</name>
</gene>
<evidence type="ECO:0000256" key="1">
    <source>
        <dbReference type="SAM" id="MobiDB-lite"/>
    </source>
</evidence>
<organism evidence="2 3">
    <name type="scientific">Kwoniella heveanensis BCC8398</name>
    <dbReference type="NCBI Taxonomy" id="1296120"/>
    <lineage>
        <taxon>Eukaryota</taxon>
        <taxon>Fungi</taxon>
        <taxon>Dikarya</taxon>
        <taxon>Basidiomycota</taxon>
        <taxon>Agaricomycotina</taxon>
        <taxon>Tremellomycetes</taxon>
        <taxon>Tremellales</taxon>
        <taxon>Cryptococcaceae</taxon>
        <taxon>Kwoniella</taxon>
    </lineage>
</organism>
<accession>A0A1B9H2E9</accession>
<reference evidence="3" key="2">
    <citation type="submission" date="2013-12" db="EMBL/GenBank/DDBJ databases">
        <title>Evolution of pathogenesis and genome organization in the Tremellales.</title>
        <authorList>
            <person name="Cuomo C."/>
            <person name="Litvintseva A."/>
            <person name="Heitman J."/>
            <person name="Chen Y."/>
            <person name="Sun S."/>
            <person name="Springer D."/>
            <person name="Dromer F."/>
            <person name="Young S."/>
            <person name="Zeng Q."/>
            <person name="Chapman S."/>
            <person name="Gujja S."/>
            <person name="Saif S."/>
            <person name="Birren B."/>
        </authorList>
    </citation>
    <scope>NUCLEOTIDE SEQUENCE [LARGE SCALE GENOMIC DNA]</scope>
    <source>
        <strain evidence="3">BCC8398</strain>
    </source>
</reference>
<protein>
    <submittedName>
        <fullName evidence="2">Uncharacterized protein</fullName>
    </submittedName>
</protein>
<reference evidence="2 3" key="1">
    <citation type="submission" date="2013-07" db="EMBL/GenBank/DDBJ databases">
        <title>The Genome Sequence of Cryptococcus heveanensis BCC8398.</title>
        <authorList>
            <consortium name="The Broad Institute Genome Sequencing Platform"/>
            <person name="Cuomo C."/>
            <person name="Litvintseva A."/>
            <person name="Chen Y."/>
            <person name="Heitman J."/>
            <person name="Sun S."/>
            <person name="Springer D."/>
            <person name="Dromer F."/>
            <person name="Young S.K."/>
            <person name="Zeng Q."/>
            <person name="Gargeya S."/>
            <person name="Fitzgerald M."/>
            <person name="Abouelleil A."/>
            <person name="Alvarado L."/>
            <person name="Berlin A.M."/>
            <person name="Chapman S.B."/>
            <person name="Dewar J."/>
            <person name="Goldberg J."/>
            <person name="Griggs A."/>
            <person name="Gujja S."/>
            <person name="Hansen M."/>
            <person name="Howarth C."/>
            <person name="Imamovic A."/>
            <person name="Larimer J."/>
            <person name="McCowan C."/>
            <person name="Murphy C."/>
            <person name="Pearson M."/>
            <person name="Priest M."/>
            <person name="Roberts A."/>
            <person name="Saif S."/>
            <person name="Shea T."/>
            <person name="Sykes S."/>
            <person name="Wortman J."/>
            <person name="Nusbaum C."/>
            <person name="Birren B."/>
        </authorList>
    </citation>
    <scope>NUCLEOTIDE SEQUENCE [LARGE SCALE GENOMIC DNA]</scope>
    <source>
        <strain evidence="2 3">BCC8398</strain>
    </source>
</reference>
<keyword evidence="3" id="KW-1185">Reference proteome</keyword>
<evidence type="ECO:0000313" key="3">
    <source>
        <dbReference type="Proteomes" id="UP000092666"/>
    </source>
</evidence>
<dbReference type="OrthoDB" id="10256233at2759"/>
<dbReference type="Proteomes" id="UP000092666">
    <property type="component" value="Unassembled WGS sequence"/>
</dbReference>
<dbReference type="AlphaFoldDB" id="A0A1B9H2E9"/>
<name>A0A1B9H2E9_9TREE</name>
<evidence type="ECO:0000313" key="2">
    <source>
        <dbReference type="EMBL" id="OCF37444.1"/>
    </source>
</evidence>
<dbReference type="Gene3D" id="3.40.50.300">
    <property type="entry name" value="P-loop containing nucleotide triphosphate hydrolases"/>
    <property type="match status" value="1"/>
</dbReference>
<sequence length="565" mass="61397">MDRALKCPSRTGVKIVIIVPTPYLAHQIYDHLLRLTPRSDDDSNGTPEALKSPPQPQLVPPLFTLLRPVASGAVTTTKSSQSLALPDTPIILSTAKDLTQYKLSSESLSELKYIFIDEPDTLLGPIPPRYYPPQLLPSHPLNRHPPPIVRVLNILLNIRPGRKGEMDFNKRYDHVNTIWTSASMVKDFKRVVKTRGWIKRGNKVVDLDFTQSASEKAKELRDRLLAALPPAMRSMEGDAPQSAGGVEIDQPGRIGHYALLVDPTDGSISPLVPGFMSLPQPQTLSSKSQSSAPLQQKKVISPYILESLALLHATSPPPPGRYALILPPEGISLSVLATELSKLGVPTLVLAPHLMQIGIDTSALSDLPADSDSEQAPGGTPILLAQRSSVPGLHLKDLHTIYLLDGLDVGRLSQKQRKSGGVRDRFGFYDLVAGRLGRLGTGPSPAPAHYRGEDLVDLHAKANTPIEEQSEESLAKRDGESNYPEQRVISLVLAGTEEEKRLGEIFLSSDEGADLSAESARKKRLSQWDLEGLYVALEKEMGTAAHVIEADGFEEQSPGSGTPES</sequence>
<dbReference type="STRING" id="1296120.A0A1B9H2E9"/>